<feature type="domain" description="C3H1-type" evidence="3">
    <location>
        <begin position="293"/>
        <end position="322"/>
    </location>
</feature>
<dbReference type="Pfam" id="PF25542">
    <property type="entry name" value="zf-CCCH_12"/>
    <property type="match status" value="1"/>
</dbReference>
<evidence type="ECO:0008006" key="7">
    <source>
        <dbReference type="Google" id="ProtNLM"/>
    </source>
</evidence>
<dbReference type="RefSeq" id="XP_033678751.1">
    <property type="nucleotide sequence ID" value="XM_033819358.1"/>
</dbReference>
<evidence type="ECO:0000313" key="5">
    <source>
        <dbReference type="EMBL" id="KAF2243747.1"/>
    </source>
</evidence>
<dbReference type="EMBL" id="ML987204">
    <property type="protein sequence ID" value="KAF2243747.1"/>
    <property type="molecule type" value="Genomic_DNA"/>
</dbReference>
<evidence type="ECO:0000313" key="6">
    <source>
        <dbReference type="Proteomes" id="UP000800094"/>
    </source>
</evidence>
<feature type="compositionally biased region" description="Low complexity" evidence="1">
    <location>
        <begin position="240"/>
        <end position="249"/>
    </location>
</feature>
<reference evidence="5" key="1">
    <citation type="journal article" date="2020" name="Stud. Mycol.">
        <title>101 Dothideomycetes genomes: a test case for predicting lifestyles and emergence of pathogens.</title>
        <authorList>
            <person name="Haridas S."/>
            <person name="Albert R."/>
            <person name="Binder M."/>
            <person name="Bloem J."/>
            <person name="Labutti K."/>
            <person name="Salamov A."/>
            <person name="Andreopoulos B."/>
            <person name="Baker S."/>
            <person name="Barry K."/>
            <person name="Bills G."/>
            <person name="Bluhm B."/>
            <person name="Cannon C."/>
            <person name="Castanera R."/>
            <person name="Culley D."/>
            <person name="Daum C."/>
            <person name="Ezra D."/>
            <person name="Gonzalez J."/>
            <person name="Henrissat B."/>
            <person name="Kuo A."/>
            <person name="Liang C."/>
            <person name="Lipzen A."/>
            <person name="Lutzoni F."/>
            <person name="Magnuson J."/>
            <person name="Mondo S."/>
            <person name="Nolan M."/>
            <person name="Ohm R."/>
            <person name="Pangilinan J."/>
            <person name="Park H.-J."/>
            <person name="Ramirez L."/>
            <person name="Alfaro M."/>
            <person name="Sun H."/>
            <person name="Tritt A."/>
            <person name="Yoshinaga Y."/>
            <person name="Zwiers L.-H."/>
            <person name="Turgeon B."/>
            <person name="Goodwin S."/>
            <person name="Spatafora J."/>
            <person name="Crous P."/>
            <person name="Grigoriev I."/>
        </authorList>
    </citation>
    <scope>NUCLEOTIDE SEQUENCE</scope>
    <source>
        <strain evidence="5">CBS 122368</strain>
    </source>
</reference>
<dbReference type="AlphaFoldDB" id="A0A6A6I0D6"/>
<organism evidence="5 6">
    <name type="scientific">Trematosphaeria pertusa</name>
    <dbReference type="NCBI Taxonomy" id="390896"/>
    <lineage>
        <taxon>Eukaryota</taxon>
        <taxon>Fungi</taxon>
        <taxon>Dikarya</taxon>
        <taxon>Ascomycota</taxon>
        <taxon>Pezizomycotina</taxon>
        <taxon>Dothideomycetes</taxon>
        <taxon>Pleosporomycetidae</taxon>
        <taxon>Pleosporales</taxon>
        <taxon>Massarineae</taxon>
        <taxon>Trematosphaeriaceae</taxon>
        <taxon>Trematosphaeria</taxon>
    </lineage>
</organism>
<feature type="domain" description="Tandem CCCH zinc finger" evidence="4">
    <location>
        <begin position="333"/>
        <end position="381"/>
    </location>
</feature>
<feature type="domain" description="DUF7923" evidence="2">
    <location>
        <begin position="3"/>
        <end position="188"/>
    </location>
</feature>
<evidence type="ECO:0000259" key="3">
    <source>
        <dbReference type="Pfam" id="PF25542"/>
    </source>
</evidence>
<evidence type="ECO:0000259" key="4">
    <source>
        <dbReference type="Pfam" id="PF25543"/>
    </source>
</evidence>
<proteinExistence type="predicted"/>
<dbReference type="PANTHER" id="PTHR37543:SF1">
    <property type="entry name" value="CCCH ZINC FINGER DNA BINDING PROTEIN (AFU_ORTHOLOGUE AFUA_5G12760)"/>
    <property type="match status" value="1"/>
</dbReference>
<dbReference type="Proteomes" id="UP000800094">
    <property type="component" value="Unassembled WGS sequence"/>
</dbReference>
<dbReference type="PANTHER" id="PTHR37543">
    <property type="entry name" value="CCCH ZINC FINGER DNA BINDING PROTEIN (AFU_ORTHOLOGUE AFUA_5G12760)"/>
    <property type="match status" value="1"/>
</dbReference>
<dbReference type="InterPro" id="IPR057654">
    <property type="entry name" value="Znf-CCCH_tandem"/>
</dbReference>
<evidence type="ECO:0000259" key="2">
    <source>
        <dbReference type="Pfam" id="PF25540"/>
    </source>
</evidence>
<protein>
    <recommendedName>
        <fullName evidence="7">C3H1-type domain-containing protein</fullName>
    </recommendedName>
</protein>
<dbReference type="GeneID" id="54572688"/>
<accession>A0A6A6I0D6</accession>
<dbReference type="InterPro" id="IPR000571">
    <property type="entry name" value="Znf_CCCH"/>
</dbReference>
<dbReference type="OrthoDB" id="2270193at2759"/>
<gene>
    <name evidence="5" type="ORF">BU26DRAFT_108538</name>
</gene>
<name>A0A6A6I0D6_9PLEO</name>
<keyword evidence="6" id="KW-1185">Reference proteome</keyword>
<dbReference type="Pfam" id="PF25543">
    <property type="entry name" value="zf-CCCH_tandem"/>
    <property type="match status" value="1"/>
</dbReference>
<sequence>MASSHVLVLIDGHSHPFLNKQLNYGKMSAATLLREAVDEFLPTVSHVPSEYRLVVRIYADLASLNYGAGANSPPTVDASSSIASRPLASFAAEFSCPEPFFDFTDVGSREAVESKIEGMYAVAVQDPACKHILLGAWEKPTYISMLQLHRENAAKVTLIETNRMGPGVSLLLSERHLPYTTATFPNVFRRPSQKDRATAHHAGIESAEETMKIKQETGSLRLDIRSIFSELFATTTAPQPLPAARQPTQVDNPPRFRLPPQANPGYVPVNKNGERLDVYMRQPTKEQFAAYQRRVAQTGKPCNEFYLHPPCENENCPYDHSPTDGDIRYVHIWIVKSTPCTDGSRCRRANCSFGHVCQKHGCRKNVDKARECNMKDFHAVDPVYVEWVPEDAGYAMKAS</sequence>
<feature type="region of interest" description="Disordered" evidence="1">
    <location>
        <begin position="240"/>
        <end position="271"/>
    </location>
</feature>
<evidence type="ECO:0000256" key="1">
    <source>
        <dbReference type="SAM" id="MobiDB-lite"/>
    </source>
</evidence>
<dbReference type="InterPro" id="IPR057683">
    <property type="entry name" value="DUF7923"/>
</dbReference>
<dbReference type="Pfam" id="PF25540">
    <property type="entry name" value="DUF7923"/>
    <property type="match status" value="1"/>
</dbReference>